<evidence type="ECO:0000256" key="1">
    <source>
        <dbReference type="ARBA" id="ARBA00023015"/>
    </source>
</evidence>
<feature type="domain" description="HTH tetR-type" evidence="5">
    <location>
        <begin position="17"/>
        <end position="77"/>
    </location>
</feature>
<name>A0ABV2RDA4_9CAUL</name>
<keyword evidence="2 4" id="KW-0238">DNA-binding</keyword>
<dbReference type="SUPFAM" id="SSF46689">
    <property type="entry name" value="Homeodomain-like"/>
    <property type="match status" value="1"/>
</dbReference>
<keyword evidence="7" id="KW-1185">Reference proteome</keyword>
<evidence type="ECO:0000256" key="3">
    <source>
        <dbReference type="ARBA" id="ARBA00023163"/>
    </source>
</evidence>
<dbReference type="EMBL" id="JBEPTF010000002">
    <property type="protein sequence ID" value="MET4683983.1"/>
    <property type="molecule type" value="Genomic_DNA"/>
</dbReference>
<dbReference type="PANTHER" id="PTHR30055">
    <property type="entry name" value="HTH-TYPE TRANSCRIPTIONAL REGULATOR RUTR"/>
    <property type="match status" value="1"/>
</dbReference>
<keyword evidence="1" id="KW-0805">Transcription regulation</keyword>
<evidence type="ECO:0000313" key="7">
    <source>
        <dbReference type="Proteomes" id="UP001549313"/>
    </source>
</evidence>
<evidence type="ECO:0000256" key="4">
    <source>
        <dbReference type="PROSITE-ProRule" id="PRU00335"/>
    </source>
</evidence>
<dbReference type="InterPro" id="IPR050109">
    <property type="entry name" value="HTH-type_TetR-like_transc_reg"/>
</dbReference>
<proteinExistence type="predicted"/>
<dbReference type="Pfam" id="PF00440">
    <property type="entry name" value="TetR_N"/>
    <property type="match status" value="1"/>
</dbReference>
<dbReference type="Proteomes" id="UP001549313">
    <property type="component" value="Unassembled WGS sequence"/>
</dbReference>
<comment type="caution">
    <text evidence="6">The sequence shown here is derived from an EMBL/GenBank/DDBJ whole genome shotgun (WGS) entry which is preliminary data.</text>
</comment>
<dbReference type="InterPro" id="IPR009057">
    <property type="entry name" value="Homeodomain-like_sf"/>
</dbReference>
<organism evidence="6 7">
    <name type="scientific">Brevundimonas faecalis</name>
    <dbReference type="NCBI Taxonomy" id="947378"/>
    <lineage>
        <taxon>Bacteria</taxon>
        <taxon>Pseudomonadati</taxon>
        <taxon>Pseudomonadota</taxon>
        <taxon>Alphaproteobacteria</taxon>
        <taxon>Caulobacterales</taxon>
        <taxon>Caulobacteraceae</taxon>
        <taxon>Brevundimonas</taxon>
    </lineage>
</organism>
<feature type="DNA-binding region" description="H-T-H motif" evidence="4">
    <location>
        <begin position="40"/>
        <end position="59"/>
    </location>
</feature>
<reference evidence="6 7" key="1">
    <citation type="submission" date="2024-06" db="EMBL/GenBank/DDBJ databases">
        <title>Sorghum-associated microbial communities from plants grown in Nebraska, USA.</title>
        <authorList>
            <person name="Schachtman D."/>
        </authorList>
    </citation>
    <scope>NUCLEOTIDE SEQUENCE [LARGE SCALE GENOMIC DNA]</scope>
    <source>
        <strain evidence="6 7">2814</strain>
    </source>
</reference>
<accession>A0ABV2RDA4</accession>
<protein>
    <submittedName>
        <fullName evidence="6">AcrR family transcriptional regulator</fullName>
    </submittedName>
</protein>
<dbReference type="Gene3D" id="1.10.357.10">
    <property type="entry name" value="Tetracycline Repressor, domain 2"/>
    <property type="match status" value="1"/>
</dbReference>
<evidence type="ECO:0000256" key="2">
    <source>
        <dbReference type="ARBA" id="ARBA00023125"/>
    </source>
</evidence>
<evidence type="ECO:0000259" key="5">
    <source>
        <dbReference type="PROSITE" id="PS50977"/>
    </source>
</evidence>
<dbReference type="InterPro" id="IPR001647">
    <property type="entry name" value="HTH_TetR"/>
</dbReference>
<gene>
    <name evidence="6" type="ORF">ABIE19_001913</name>
</gene>
<dbReference type="PROSITE" id="PS50977">
    <property type="entry name" value="HTH_TETR_2"/>
    <property type="match status" value="1"/>
</dbReference>
<keyword evidence="3" id="KW-0804">Transcription</keyword>
<evidence type="ECO:0000313" key="6">
    <source>
        <dbReference type="EMBL" id="MET4683983.1"/>
    </source>
</evidence>
<sequence length="206" mass="21951">MSITNLEKPRRRRRSPEEARREAVNSARALLLSGGPDAVTLSAVAADIGVTHANLIHHFGSAAGLQTSLMGSMVDDLNQALDAAVTRLRTDEGAPLELINAVFDAFSEGGAGRLAAWIALTGDLTHLEPVRDAVLNLVNVIMEKMGEESPEARRRIGSAVLFIALSAFGEALIGPILRTMLDQPDDAGRKVVASLLPQFIQKPDPS</sequence>
<dbReference type="PANTHER" id="PTHR30055:SF234">
    <property type="entry name" value="HTH-TYPE TRANSCRIPTIONAL REGULATOR BETI"/>
    <property type="match status" value="1"/>
</dbReference>